<evidence type="ECO:0000259" key="7">
    <source>
        <dbReference type="Pfam" id="PF04932"/>
    </source>
</evidence>
<feature type="region of interest" description="Disordered" evidence="5">
    <location>
        <begin position="435"/>
        <end position="457"/>
    </location>
</feature>
<dbReference type="RefSeq" id="WP_332292462.1">
    <property type="nucleotide sequence ID" value="NZ_JAZIBG010000049.1"/>
</dbReference>
<reference evidence="9 10" key="1">
    <citation type="submission" date="2024-02" db="EMBL/GenBank/DDBJ databases">
        <title>Genome sequence of Aquincola sp. MAHUQ-54.</title>
        <authorList>
            <person name="Huq M.A."/>
        </authorList>
    </citation>
    <scope>NUCLEOTIDE SEQUENCE [LARGE SCALE GENOMIC DNA]</scope>
    <source>
        <strain evidence="9 10">MAHUQ-54</strain>
    </source>
</reference>
<feature type="domain" description="DUF5935" evidence="8">
    <location>
        <begin position="1"/>
        <end position="184"/>
    </location>
</feature>
<keyword evidence="10" id="KW-1185">Reference proteome</keyword>
<dbReference type="AlphaFoldDB" id="A0AAW9QL49"/>
<comment type="caution">
    <text evidence="9">The sequence shown here is derived from an EMBL/GenBank/DDBJ whole genome shotgun (WGS) entry which is preliminary data.</text>
</comment>
<dbReference type="GO" id="GO:0016874">
    <property type="term" value="F:ligase activity"/>
    <property type="evidence" value="ECO:0007669"/>
    <property type="project" value="UniProtKB-KW"/>
</dbReference>
<organism evidence="9 10">
    <name type="scientific">Aquincola agrisoli</name>
    <dbReference type="NCBI Taxonomy" id="3119538"/>
    <lineage>
        <taxon>Bacteria</taxon>
        <taxon>Pseudomonadati</taxon>
        <taxon>Pseudomonadota</taxon>
        <taxon>Betaproteobacteria</taxon>
        <taxon>Burkholderiales</taxon>
        <taxon>Sphaerotilaceae</taxon>
        <taxon>Aquincola</taxon>
    </lineage>
</organism>
<evidence type="ECO:0000259" key="8">
    <source>
        <dbReference type="Pfam" id="PF19358"/>
    </source>
</evidence>
<evidence type="ECO:0000256" key="3">
    <source>
        <dbReference type="ARBA" id="ARBA00022989"/>
    </source>
</evidence>
<keyword evidence="2 6" id="KW-0812">Transmembrane</keyword>
<protein>
    <submittedName>
        <fullName evidence="9">O-glycosylation ligase, exosortase A system-associated</fullName>
    </submittedName>
</protein>
<evidence type="ECO:0000313" key="10">
    <source>
        <dbReference type="Proteomes" id="UP001336250"/>
    </source>
</evidence>
<dbReference type="Proteomes" id="UP001336250">
    <property type="component" value="Unassembled WGS sequence"/>
</dbReference>
<accession>A0AAW9QL49</accession>
<keyword evidence="9" id="KW-0436">Ligase</keyword>
<feature type="transmembrane region" description="Helical" evidence="6">
    <location>
        <begin position="76"/>
        <end position="94"/>
    </location>
</feature>
<feature type="transmembrane region" description="Helical" evidence="6">
    <location>
        <begin position="363"/>
        <end position="381"/>
    </location>
</feature>
<comment type="subcellular location">
    <subcellularLocation>
        <location evidence="1">Membrane</location>
        <topology evidence="1">Multi-pass membrane protein</topology>
    </subcellularLocation>
</comment>
<feature type="transmembrane region" description="Helical" evidence="6">
    <location>
        <begin position="43"/>
        <end position="64"/>
    </location>
</feature>
<keyword evidence="3 6" id="KW-1133">Transmembrane helix</keyword>
<feature type="transmembrane region" description="Helical" evidence="6">
    <location>
        <begin position="127"/>
        <end position="151"/>
    </location>
</feature>
<dbReference type="Pfam" id="PF19358">
    <property type="entry name" value="DUF5935"/>
    <property type="match status" value="1"/>
</dbReference>
<evidence type="ECO:0000256" key="2">
    <source>
        <dbReference type="ARBA" id="ARBA00022692"/>
    </source>
</evidence>
<feature type="transmembrane region" description="Helical" evidence="6">
    <location>
        <begin position="171"/>
        <end position="189"/>
    </location>
</feature>
<dbReference type="InterPro" id="IPR007016">
    <property type="entry name" value="O-antigen_ligase-rel_domated"/>
</dbReference>
<feature type="domain" description="O-antigen ligase-related" evidence="7">
    <location>
        <begin position="201"/>
        <end position="338"/>
    </location>
</feature>
<dbReference type="NCBIfam" id="TIGR03097">
    <property type="entry name" value="PEP_O_lig_1"/>
    <property type="match status" value="1"/>
</dbReference>
<keyword evidence="4 6" id="KW-0472">Membrane</keyword>
<feature type="transmembrane region" description="Helical" evidence="6">
    <location>
        <begin position="100"/>
        <end position="120"/>
    </location>
</feature>
<evidence type="ECO:0000256" key="1">
    <source>
        <dbReference type="ARBA" id="ARBA00004141"/>
    </source>
</evidence>
<dbReference type="InterPro" id="IPR017528">
    <property type="entry name" value="CHP03097O-antigen_lig-rel"/>
</dbReference>
<sequence length="457" mass="51292">MRDILVMGIIVALVLLTLRRPWIGVLAWCWISLMNPHRYTYGFAYTAPVAAMAAGTTLLALVFYRQKKSPFQGAPTVWLLLFFMWVTVSWLMGLDYKTDYLQWDKVMKVYLMVFVALAMIHSRLQIVALAWVCALSLALLGAKGGLFTLAHGGSYHVWGPPDSFIADNNEFALALVMTIPLLRFCQLQMPSARARLAMTAIMLLCAISVLGSQSRGGLLAISAMTLLLWWRGHKRMLGGVFIALAAMALLAFMPDTWTERMNTIGEYQEDESAQGRFSAWWVSWGVAKHYLFGIGFNLARPELFQLYSPTPQLGTPVAHSIYFQVMGHHGFIGFFLFVMIWISTWRMASKLRKEAASIAQARWCFDLAGMAQASLLGYLVGGSFLSLSYFDLPYYIMAMVVLARAWVRNRGWETETHTGRPWQYRLGLVEPLHGTPPAAPAGRKPARTSSATLQPHR</sequence>
<feature type="transmembrane region" description="Helical" evidence="6">
    <location>
        <begin position="201"/>
        <end position="230"/>
    </location>
</feature>
<feature type="transmembrane region" description="Helical" evidence="6">
    <location>
        <begin position="236"/>
        <end position="257"/>
    </location>
</feature>
<feature type="transmembrane region" description="Helical" evidence="6">
    <location>
        <begin position="319"/>
        <end position="342"/>
    </location>
</feature>
<name>A0AAW9QL49_9BURK</name>
<proteinExistence type="predicted"/>
<dbReference type="Pfam" id="PF04932">
    <property type="entry name" value="Wzy_C"/>
    <property type="match status" value="1"/>
</dbReference>
<feature type="transmembrane region" description="Helical" evidence="6">
    <location>
        <begin position="278"/>
        <end position="299"/>
    </location>
</feature>
<dbReference type="PANTHER" id="PTHR37422">
    <property type="entry name" value="TEICHURONIC ACID BIOSYNTHESIS PROTEIN TUAE"/>
    <property type="match status" value="1"/>
</dbReference>
<dbReference type="InterPro" id="IPR045979">
    <property type="entry name" value="DUF5935"/>
</dbReference>
<dbReference type="PANTHER" id="PTHR37422:SF13">
    <property type="entry name" value="LIPOPOLYSACCHARIDE BIOSYNTHESIS PROTEIN PA4999-RELATED"/>
    <property type="match status" value="1"/>
</dbReference>
<dbReference type="EMBL" id="JAZIBG010000049">
    <property type="protein sequence ID" value="MEF7616863.1"/>
    <property type="molecule type" value="Genomic_DNA"/>
</dbReference>
<evidence type="ECO:0000313" key="9">
    <source>
        <dbReference type="EMBL" id="MEF7616863.1"/>
    </source>
</evidence>
<evidence type="ECO:0000256" key="5">
    <source>
        <dbReference type="SAM" id="MobiDB-lite"/>
    </source>
</evidence>
<dbReference type="GO" id="GO:0016020">
    <property type="term" value="C:membrane"/>
    <property type="evidence" value="ECO:0007669"/>
    <property type="project" value="UniProtKB-SubCell"/>
</dbReference>
<evidence type="ECO:0000256" key="4">
    <source>
        <dbReference type="ARBA" id="ARBA00023136"/>
    </source>
</evidence>
<dbReference type="InterPro" id="IPR051533">
    <property type="entry name" value="WaaL-like"/>
</dbReference>
<gene>
    <name evidence="9" type="ORF">V4F39_23315</name>
</gene>
<evidence type="ECO:0000256" key="6">
    <source>
        <dbReference type="SAM" id="Phobius"/>
    </source>
</evidence>
<feature type="transmembrane region" description="Helical" evidence="6">
    <location>
        <begin position="387"/>
        <end position="407"/>
    </location>
</feature>